<organism evidence="1 2">
    <name type="scientific">Solanum bulbocastanum</name>
    <name type="common">Wild potato</name>
    <dbReference type="NCBI Taxonomy" id="147425"/>
    <lineage>
        <taxon>Eukaryota</taxon>
        <taxon>Viridiplantae</taxon>
        <taxon>Streptophyta</taxon>
        <taxon>Embryophyta</taxon>
        <taxon>Tracheophyta</taxon>
        <taxon>Spermatophyta</taxon>
        <taxon>Magnoliopsida</taxon>
        <taxon>eudicotyledons</taxon>
        <taxon>Gunneridae</taxon>
        <taxon>Pentapetalae</taxon>
        <taxon>asterids</taxon>
        <taxon>lamiids</taxon>
        <taxon>Solanales</taxon>
        <taxon>Solanaceae</taxon>
        <taxon>Solanoideae</taxon>
        <taxon>Solaneae</taxon>
        <taxon>Solanum</taxon>
    </lineage>
</organism>
<proteinExistence type="predicted"/>
<evidence type="ECO:0000313" key="1">
    <source>
        <dbReference type="EMBL" id="KAK6782314.1"/>
    </source>
</evidence>
<sequence>MLNLKQFIRLWSVGEGNYKVKAVCQAIPIIILCFLWKSKNTIIHGGSYSKFRVWDINDTINKFIYTRFRVNYGSSSWPLSLSELEQQLRNIFF</sequence>
<gene>
    <name evidence="1" type="ORF">RDI58_020110</name>
</gene>
<reference evidence="1 2" key="1">
    <citation type="submission" date="2024-02" db="EMBL/GenBank/DDBJ databases">
        <title>de novo genome assembly of Solanum bulbocastanum strain 11H21.</title>
        <authorList>
            <person name="Hosaka A.J."/>
        </authorList>
    </citation>
    <scope>NUCLEOTIDE SEQUENCE [LARGE SCALE GENOMIC DNA]</scope>
    <source>
        <tissue evidence="1">Young leaves</tissue>
    </source>
</reference>
<dbReference type="SUPFAM" id="SSF50978">
    <property type="entry name" value="WD40 repeat-like"/>
    <property type="match status" value="1"/>
</dbReference>
<keyword evidence="2" id="KW-1185">Reference proteome</keyword>
<dbReference type="AlphaFoldDB" id="A0AAN8T9E1"/>
<protein>
    <submittedName>
        <fullName evidence="1">Uncharacterized protein</fullName>
    </submittedName>
</protein>
<dbReference type="InterPro" id="IPR036322">
    <property type="entry name" value="WD40_repeat_dom_sf"/>
</dbReference>
<dbReference type="EMBL" id="JBANQN010000008">
    <property type="protein sequence ID" value="KAK6782314.1"/>
    <property type="molecule type" value="Genomic_DNA"/>
</dbReference>
<name>A0AAN8T9E1_SOLBU</name>
<dbReference type="Proteomes" id="UP001371456">
    <property type="component" value="Unassembled WGS sequence"/>
</dbReference>
<accession>A0AAN8T9E1</accession>
<evidence type="ECO:0000313" key="2">
    <source>
        <dbReference type="Proteomes" id="UP001371456"/>
    </source>
</evidence>
<comment type="caution">
    <text evidence="1">The sequence shown here is derived from an EMBL/GenBank/DDBJ whole genome shotgun (WGS) entry which is preliminary data.</text>
</comment>